<name>A0AAW3ZKL3_9GAMM</name>
<feature type="transmembrane region" description="Helical" evidence="10">
    <location>
        <begin position="219"/>
        <end position="239"/>
    </location>
</feature>
<keyword evidence="6 10" id="KW-1133">Transmembrane helix</keyword>
<dbReference type="GO" id="GO:0005886">
    <property type="term" value="C:plasma membrane"/>
    <property type="evidence" value="ECO:0007669"/>
    <property type="project" value="UniProtKB-SubCell"/>
</dbReference>
<feature type="transmembrane region" description="Helical" evidence="10">
    <location>
        <begin position="516"/>
        <end position="539"/>
    </location>
</feature>
<comment type="similarity">
    <text evidence="9 10 11">Belongs to the MurJ/MviN family.</text>
</comment>
<keyword evidence="10 11" id="KW-0961">Cell wall biogenesis/degradation</keyword>
<dbReference type="AlphaFoldDB" id="A0AAW3ZKL3"/>
<keyword evidence="3 10" id="KW-0812">Transmembrane</keyword>
<dbReference type="GO" id="GO:0015648">
    <property type="term" value="F:lipid-linked peptidoglycan transporter activity"/>
    <property type="evidence" value="ECO:0007669"/>
    <property type="project" value="UniProtKB-UniRule"/>
</dbReference>
<proteinExistence type="inferred from homology"/>
<feature type="transmembrane region" description="Helical" evidence="10">
    <location>
        <begin position="165"/>
        <end position="184"/>
    </location>
</feature>
<evidence type="ECO:0000256" key="4">
    <source>
        <dbReference type="ARBA" id="ARBA00022960"/>
    </source>
</evidence>
<dbReference type="HAMAP" id="MF_02078">
    <property type="entry name" value="MurJ_MviN"/>
    <property type="match status" value="1"/>
</dbReference>
<dbReference type="CDD" id="cd13123">
    <property type="entry name" value="MATE_MurJ_like"/>
    <property type="match status" value="1"/>
</dbReference>
<evidence type="ECO:0000256" key="12">
    <source>
        <dbReference type="SAM" id="MobiDB-lite"/>
    </source>
</evidence>
<dbReference type="PIRSF" id="PIRSF002869">
    <property type="entry name" value="MviN"/>
    <property type="match status" value="1"/>
</dbReference>
<evidence type="ECO:0000256" key="1">
    <source>
        <dbReference type="ARBA" id="ARBA00004651"/>
    </source>
</evidence>
<dbReference type="RefSeq" id="WP_192029978.1">
    <property type="nucleotide sequence ID" value="NZ_JACYTR010000025.1"/>
</dbReference>
<feature type="transmembrane region" description="Helical" evidence="10">
    <location>
        <begin position="268"/>
        <end position="290"/>
    </location>
</feature>
<evidence type="ECO:0000313" key="13">
    <source>
        <dbReference type="EMBL" id="MBD8526561.1"/>
    </source>
</evidence>
<evidence type="ECO:0000256" key="11">
    <source>
        <dbReference type="PIRNR" id="PIRNR002869"/>
    </source>
</evidence>
<comment type="function">
    <text evidence="8 10 11">Involved in peptidoglycan biosynthesis. Transports lipid-linked peptidoglycan precursors from the inner to the outer leaflet of the cytoplasmic membrane.</text>
</comment>
<dbReference type="Pfam" id="PF03023">
    <property type="entry name" value="MurJ"/>
    <property type="match status" value="1"/>
</dbReference>
<feature type="transmembrane region" description="Helical" evidence="10">
    <location>
        <begin position="380"/>
        <end position="406"/>
    </location>
</feature>
<dbReference type="InterPro" id="IPR051050">
    <property type="entry name" value="Lipid_II_flippase_MurJ/MviN"/>
</dbReference>
<dbReference type="GO" id="GO:0034204">
    <property type="term" value="P:lipid translocation"/>
    <property type="evidence" value="ECO:0007669"/>
    <property type="project" value="TreeGrafter"/>
</dbReference>
<comment type="subcellular location">
    <subcellularLocation>
        <location evidence="10">Cell inner membrane</location>
        <topology evidence="10">Multi-pass membrane protein</topology>
    </subcellularLocation>
    <subcellularLocation>
        <location evidence="1">Cell membrane</location>
        <topology evidence="1">Multi-pass membrane protein</topology>
    </subcellularLocation>
</comment>
<evidence type="ECO:0000256" key="5">
    <source>
        <dbReference type="ARBA" id="ARBA00022984"/>
    </source>
</evidence>
<reference evidence="13 14" key="1">
    <citation type="submission" date="2020-09" db="EMBL/GenBank/DDBJ databases">
        <title>Pseudoxanthomonas sp. CAU 1598 isolated from sand of Yaerae Beach.</title>
        <authorList>
            <person name="Kim W."/>
        </authorList>
    </citation>
    <scope>NUCLEOTIDE SEQUENCE [LARGE SCALE GENOMIC DNA]</scope>
    <source>
        <strain evidence="13 14">CAU 1598</strain>
    </source>
</reference>
<keyword evidence="2 10" id="KW-1003">Cell membrane</keyword>
<dbReference type="PANTHER" id="PTHR47019">
    <property type="entry name" value="LIPID II FLIPPASE MURJ"/>
    <property type="match status" value="1"/>
</dbReference>
<feature type="transmembrane region" description="Helical" evidence="10">
    <location>
        <begin position="196"/>
        <end position="213"/>
    </location>
</feature>
<dbReference type="PRINTS" id="PR01806">
    <property type="entry name" value="VIRFACTRMVIN"/>
</dbReference>
<sequence length="547" mass="58264">MKTQDSREEAASSASALAPSGDADPGQTTQAPRLARSAGAFGFMTLLSRIAGFARDVLQAHLFGAGVATDAFTIAYRIPNYLRRIFAEGSFAMAFVPVFNELKQNGDERALKDFLDHVAGALCAAVLVITALGMLAAPLIVSVVAPGSLQQPEKFALTSEMLRIVFPYLFFISLTALAGAVLNSMQRFALPAFTPVLHNLSVIAAMLLLAGLLDVPAKALAWGVFVAGIAQFLLLWPSLARHGMLPRLRLNLGHDGVRRVGKLMLPTLFSSSVAQINLIIGTAFASLLVAGSQTWLWYSDRLVEFPLGLFGVAIGTVILPHLSRRSAAADTAGFSRGVDWGLRMILLVGLPAAAGLALLAEPLAVVIFQRGAFTAEDSLMTALALTAMSIGVPGFMLSKVLAPAFFSRQDTKTPMRAALWTVAINVSLTVAIVTPLWLNGVPGAHAGIALATALAGLANAALLWRALRRSGGFELQAGWRRFLWQLLLGLCCMAVAVLVLRQQVGDFARYAEWQRWGLLLAAVATGALTYGLGLLLAGLRPRQLRHH</sequence>
<comment type="caution">
    <text evidence="13">The sequence shown here is derived from an EMBL/GenBank/DDBJ whole genome shotgun (WGS) entry which is preliminary data.</text>
</comment>
<evidence type="ECO:0000256" key="8">
    <source>
        <dbReference type="ARBA" id="ARBA00060041"/>
    </source>
</evidence>
<feature type="transmembrane region" description="Helical" evidence="10">
    <location>
        <begin position="418"/>
        <end position="438"/>
    </location>
</feature>
<dbReference type="EMBL" id="JACYTR010000025">
    <property type="protein sequence ID" value="MBD8526561.1"/>
    <property type="molecule type" value="Genomic_DNA"/>
</dbReference>
<keyword evidence="10" id="KW-0997">Cell inner membrane</keyword>
<comment type="pathway">
    <text evidence="10">Cell wall biogenesis; peptidoglycan biosynthesis.</text>
</comment>
<dbReference type="GO" id="GO:0071555">
    <property type="term" value="P:cell wall organization"/>
    <property type="evidence" value="ECO:0007669"/>
    <property type="project" value="UniProtKB-UniRule"/>
</dbReference>
<feature type="compositionally biased region" description="Low complexity" evidence="12">
    <location>
        <begin position="11"/>
        <end position="20"/>
    </location>
</feature>
<dbReference type="NCBIfam" id="TIGR01695">
    <property type="entry name" value="murJ_mviN"/>
    <property type="match status" value="1"/>
</dbReference>
<gene>
    <name evidence="10 13" type="primary">murJ</name>
    <name evidence="13" type="ORF">IFO71_12520</name>
</gene>
<feature type="compositionally biased region" description="Basic and acidic residues" evidence="12">
    <location>
        <begin position="1"/>
        <end position="10"/>
    </location>
</feature>
<dbReference type="Proteomes" id="UP000613768">
    <property type="component" value="Unassembled WGS sequence"/>
</dbReference>
<dbReference type="GO" id="GO:0008360">
    <property type="term" value="P:regulation of cell shape"/>
    <property type="evidence" value="ECO:0007669"/>
    <property type="project" value="UniProtKB-UniRule"/>
</dbReference>
<feature type="transmembrane region" description="Helical" evidence="10">
    <location>
        <begin position="302"/>
        <end position="323"/>
    </location>
</feature>
<dbReference type="InterPro" id="IPR004268">
    <property type="entry name" value="MurJ"/>
</dbReference>
<evidence type="ECO:0000313" key="14">
    <source>
        <dbReference type="Proteomes" id="UP000613768"/>
    </source>
</evidence>
<feature type="region of interest" description="Disordered" evidence="12">
    <location>
        <begin position="1"/>
        <end position="30"/>
    </location>
</feature>
<keyword evidence="4 10" id="KW-0133">Cell shape</keyword>
<dbReference type="PANTHER" id="PTHR47019:SF1">
    <property type="entry name" value="LIPID II FLIPPASE MURJ"/>
    <property type="match status" value="1"/>
</dbReference>
<keyword evidence="14" id="KW-1185">Reference proteome</keyword>
<evidence type="ECO:0000256" key="9">
    <source>
        <dbReference type="ARBA" id="ARBA00061532"/>
    </source>
</evidence>
<evidence type="ECO:0000256" key="3">
    <source>
        <dbReference type="ARBA" id="ARBA00022692"/>
    </source>
</evidence>
<evidence type="ECO:0000256" key="2">
    <source>
        <dbReference type="ARBA" id="ARBA00022475"/>
    </source>
</evidence>
<protein>
    <recommendedName>
        <fullName evidence="10">Probable lipid II flippase MurJ</fullName>
    </recommendedName>
</protein>
<evidence type="ECO:0000256" key="10">
    <source>
        <dbReference type="HAMAP-Rule" id="MF_02078"/>
    </source>
</evidence>
<feature type="transmembrane region" description="Helical" evidence="10">
    <location>
        <begin position="118"/>
        <end position="145"/>
    </location>
</feature>
<evidence type="ECO:0000256" key="7">
    <source>
        <dbReference type="ARBA" id="ARBA00023136"/>
    </source>
</evidence>
<accession>A0AAW3ZKL3</accession>
<feature type="transmembrane region" description="Helical" evidence="10">
    <location>
        <begin position="482"/>
        <end position="504"/>
    </location>
</feature>
<organism evidence="13 14">
    <name type="scientific">Pseudomarimonas arenosa</name>
    <dbReference type="NCBI Taxonomy" id="2774145"/>
    <lineage>
        <taxon>Bacteria</taxon>
        <taxon>Pseudomonadati</taxon>
        <taxon>Pseudomonadota</taxon>
        <taxon>Gammaproteobacteria</taxon>
        <taxon>Lysobacterales</taxon>
        <taxon>Lysobacteraceae</taxon>
        <taxon>Pseudomarimonas</taxon>
    </lineage>
</organism>
<keyword evidence="7 10" id="KW-0472">Membrane</keyword>
<keyword evidence="5 10" id="KW-0573">Peptidoglycan synthesis</keyword>
<feature type="transmembrane region" description="Helical" evidence="10">
    <location>
        <begin position="444"/>
        <end position="462"/>
    </location>
</feature>
<keyword evidence="10 11" id="KW-0813">Transport</keyword>
<evidence type="ECO:0000256" key="6">
    <source>
        <dbReference type="ARBA" id="ARBA00022989"/>
    </source>
</evidence>
<feature type="transmembrane region" description="Helical" evidence="10">
    <location>
        <begin position="344"/>
        <end position="368"/>
    </location>
</feature>
<dbReference type="GO" id="GO:0009252">
    <property type="term" value="P:peptidoglycan biosynthetic process"/>
    <property type="evidence" value="ECO:0007669"/>
    <property type="project" value="UniProtKB-UniRule"/>
</dbReference>